<protein>
    <recommendedName>
        <fullName evidence="4">Myotubularin phosphatase domain-containing protein</fullName>
    </recommendedName>
</protein>
<dbReference type="GO" id="GO:0005737">
    <property type="term" value="C:cytoplasm"/>
    <property type="evidence" value="ECO:0007669"/>
    <property type="project" value="TreeGrafter"/>
</dbReference>
<name>A0A0G4G6U9_VITBC</name>
<dbReference type="VEuPathDB" id="CryptoDB:Vbra_3134"/>
<keyword evidence="6" id="KW-1185">Reference proteome</keyword>
<dbReference type="InterPro" id="IPR029021">
    <property type="entry name" value="Prot-tyrosine_phosphatase-like"/>
</dbReference>
<dbReference type="InParanoid" id="A0A0G4G6U9"/>
<feature type="compositionally biased region" description="Basic residues" evidence="3">
    <location>
        <begin position="267"/>
        <end position="278"/>
    </location>
</feature>
<dbReference type="InterPro" id="IPR010569">
    <property type="entry name" value="Myotubularin-like_Pase_dom"/>
</dbReference>
<feature type="compositionally biased region" description="Pro residues" evidence="3">
    <location>
        <begin position="71"/>
        <end position="98"/>
    </location>
</feature>
<dbReference type="STRING" id="1169540.A0A0G4G6U9"/>
<feature type="binding site" evidence="2">
    <location>
        <begin position="488"/>
        <end position="489"/>
    </location>
    <ligand>
        <name>substrate</name>
    </ligand>
</feature>
<evidence type="ECO:0000256" key="2">
    <source>
        <dbReference type="PIRSR" id="PIRSR630564-2"/>
    </source>
</evidence>
<evidence type="ECO:0000313" key="5">
    <source>
        <dbReference type="EMBL" id="CEM24315.1"/>
    </source>
</evidence>
<dbReference type="PANTHER" id="PTHR10807">
    <property type="entry name" value="MYOTUBULARIN-RELATED"/>
    <property type="match status" value="1"/>
</dbReference>
<proteinExistence type="predicted"/>
<dbReference type="OrthoDB" id="271628at2759"/>
<feature type="region of interest" description="Disordered" evidence="3">
    <location>
        <begin position="337"/>
        <end position="358"/>
    </location>
</feature>
<dbReference type="PROSITE" id="PS51339">
    <property type="entry name" value="PPASE_MYOTUBULARIN"/>
    <property type="match status" value="1"/>
</dbReference>
<feature type="binding site" evidence="2">
    <location>
        <begin position="578"/>
        <end position="584"/>
    </location>
    <ligand>
        <name>substrate</name>
    </ligand>
</feature>
<dbReference type="AlphaFoldDB" id="A0A0G4G6U9"/>
<feature type="domain" description="Myotubularin phosphatase" evidence="4">
    <location>
        <begin position="322"/>
        <end position="766"/>
    </location>
</feature>
<evidence type="ECO:0000256" key="3">
    <source>
        <dbReference type="SAM" id="MobiDB-lite"/>
    </source>
</evidence>
<sequence length="807" mass="90933">MDSSISLRAVGAGLDPLSALSRQFTAAKKPPSNAGDAAREPTSPGEEVLLEVTSGATMGPHSSLLSGRTPSHPPPPPSPTYPPTPTPIPAPVTMPPPQQHHQQQQQYQMPEEDRQQTSQPPRPLRQVPLLPGEKEHMRLEHALLSISGGGVLDGRLVLTSGRLWFELTDVRVRKGEWWVERCGYLEVHLGSVDKIEVNPERRGVSGRQKVLLSAVTDPLVLEVTTKDGRRLRFIIHEPRKQQIAQEVYRVAFPTRLADVFALDQRRQTSKNHPARTHKASHEETPESTALQPMVHQQQQQQHGGLGERGWDAWGHHQEDESGWSLYDAVAEYRRMGVEENSRKREKEGSGHGHGLPPPSTRLCVRYTNLDYSLCDTYPPVFVVPSSITDDQLRRVAAFRSRGRLPVMSWRNPYTDATLWRSSQPKTSLKRCEDDELLVAHLAGGQTDRPLLLIDARPFANAMANRAGGAGWETAPYYRCAVKYAGIPNIHGVRQAWQAMVAAVNKGLDEMMEETTLNGGGGMAGGGSDMQAMMNSYAKWGTQVDSSHWYEYVCIILHTASEMVDELHSSEGRSVFTHCSDGWDRTAQLTSLCMICLDPYYRTIRGLLILIEQEFLSFGHRFHTRCGHPAPIESRGPQGDDQRSPIFIQWLDCVYQLWHQHPCAFEFDASLLTCLAEHVYSCQFGTFLLDSHKEREDFHISRRTPSLWRHILDRTDSFANPFYNPAYSATGDDAQHTTAGDGVGVGLGEPLRIHASLPCMRVWGQYWFRYHPLHEFYEHRSLQYMYHDARRSITTRIMTRVGPSRHVS</sequence>
<feature type="region of interest" description="Disordered" evidence="3">
    <location>
        <begin position="25"/>
        <end position="128"/>
    </location>
</feature>
<feature type="compositionally biased region" description="Basic and acidic residues" evidence="3">
    <location>
        <begin position="337"/>
        <end position="350"/>
    </location>
</feature>
<gene>
    <name evidence="5" type="ORF">Vbra_3134</name>
</gene>
<evidence type="ECO:0000259" key="4">
    <source>
        <dbReference type="PROSITE" id="PS51339"/>
    </source>
</evidence>
<dbReference type="InterPro" id="IPR030564">
    <property type="entry name" value="Myotubularin"/>
</dbReference>
<evidence type="ECO:0000313" key="6">
    <source>
        <dbReference type="Proteomes" id="UP000041254"/>
    </source>
</evidence>
<dbReference type="Proteomes" id="UP000041254">
    <property type="component" value="Unassembled WGS sequence"/>
</dbReference>
<dbReference type="PANTHER" id="PTHR10807:SF128">
    <property type="entry name" value="PHOSPHATIDYLINOSITOL-3,5-BISPHOSPHATE 3-PHOSPHATASE"/>
    <property type="match status" value="1"/>
</dbReference>
<organism evidence="5 6">
    <name type="scientific">Vitrella brassicaformis (strain CCMP3155)</name>
    <dbReference type="NCBI Taxonomy" id="1169540"/>
    <lineage>
        <taxon>Eukaryota</taxon>
        <taxon>Sar</taxon>
        <taxon>Alveolata</taxon>
        <taxon>Colpodellida</taxon>
        <taxon>Vitrellaceae</taxon>
        <taxon>Vitrella</taxon>
    </lineage>
</organism>
<feature type="active site" description="Phosphocysteine intermediate" evidence="1">
    <location>
        <position position="578"/>
    </location>
</feature>
<dbReference type="Pfam" id="PF06602">
    <property type="entry name" value="Myotub-related"/>
    <property type="match status" value="1"/>
</dbReference>
<dbReference type="EMBL" id="CDMY01000581">
    <property type="protein sequence ID" value="CEM24315.1"/>
    <property type="molecule type" value="Genomic_DNA"/>
</dbReference>
<dbReference type="SUPFAM" id="SSF52799">
    <property type="entry name" value="(Phosphotyrosine protein) phosphatases II"/>
    <property type="match status" value="1"/>
</dbReference>
<dbReference type="SUPFAM" id="SSF50729">
    <property type="entry name" value="PH domain-like"/>
    <property type="match status" value="1"/>
</dbReference>
<dbReference type="CDD" id="cd14507">
    <property type="entry name" value="PTP-MTM-like"/>
    <property type="match status" value="1"/>
</dbReference>
<evidence type="ECO:0000256" key="1">
    <source>
        <dbReference type="PIRSR" id="PIRSR630564-1"/>
    </source>
</evidence>
<accession>A0A0G4G6U9</accession>
<reference evidence="5 6" key="1">
    <citation type="submission" date="2014-11" db="EMBL/GenBank/DDBJ databases">
        <authorList>
            <person name="Zhu J."/>
            <person name="Qi W."/>
            <person name="Song R."/>
        </authorList>
    </citation>
    <scope>NUCLEOTIDE SEQUENCE [LARGE SCALE GENOMIC DNA]</scope>
</reference>
<feature type="compositionally biased region" description="Low complexity" evidence="3">
    <location>
        <begin position="99"/>
        <end position="109"/>
    </location>
</feature>
<feature type="region of interest" description="Disordered" evidence="3">
    <location>
        <begin position="265"/>
        <end position="289"/>
    </location>
</feature>